<dbReference type="EMBL" id="SADV01000041">
    <property type="protein sequence ID" value="TQR26840.1"/>
    <property type="molecule type" value="Genomic_DNA"/>
</dbReference>
<gene>
    <name evidence="1" type="ORF">C7Y47_23935</name>
</gene>
<dbReference type="RefSeq" id="WP_142511029.1">
    <property type="nucleotide sequence ID" value="NZ_SADV01000041.1"/>
</dbReference>
<comment type="caution">
    <text evidence="1">The sequence shown here is derived from an EMBL/GenBank/DDBJ whole genome shotgun (WGS) entry which is preliminary data.</text>
</comment>
<dbReference type="Proteomes" id="UP000317944">
    <property type="component" value="Unassembled WGS sequence"/>
</dbReference>
<name>A0A544U7B3_LYSSH</name>
<reference evidence="1 2" key="1">
    <citation type="submission" date="2018-03" db="EMBL/GenBank/DDBJ databases">
        <title>Aerobic endospore-forming bacteria genome sequencing and assembly.</title>
        <authorList>
            <person name="Cavalcante D.A."/>
            <person name="Driks A."/>
            <person name="Putonti C."/>
            <person name="De-Souza M.T."/>
        </authorList>
    </citation>
    <scope>NUCLEOTIDE SEQUENCE [LARGE SCALE GENOMIC DNA]</scope>
    <source>
        <strain evidence="1 2">SDF0037</strain>
    </source>
</reference>
<evidence type="ECO:0000313" key="2">
    <source>
        <dbReference type="Proteomes" id="UP000317944"/>
    </source>
</evidence>
<dbReference type="OrthoDB" id="1936876at2"/>
<proteinExistence type="predicted"/>
<protein>
    <submittedName>
        <fullName evidence="1">Uncharacterized protein</fullName>
    </submittedName>
</protein>
<sequence>MPADFFIYIGTVHLKMDEEKVWRTTPRKLLALWDMHSIHKGWKKKEEEQVPRAYADQVQW</sequence>
<organism evidence="1 2">
    <name type="scientific">Lysinibacillus sphaericus</name>
    <name type="common">Bacillus sphaericus</name>
    <dbReference type="NCBI Taxonomy" id="1421"/>
    <lineage>
        <taxon>Bacteria</taxon>
        <taxon>Bacillati</taxon>
        <taxon>Bacillota</taxon>
        <taxon>Bacilli</taxon>
        <taxon>Bacillales</taxon>
        <taxon>Bacillaceae</taxon>
        <taxon>Lysinibacillus</taxon>
    </lineage>
</organism>
<evidence type="ECO:0000313" key="1">
    <source>
        <dbReference type="EMBL" id="TQR26840.1"/>
    </source>
</evidence>
<dbReference type="AlphaFoldDB" id="A0A544U7B3"/>
<accession>A0A544U7B3</accession>